<organism evidence="5 6">
    <name type="scientific">Variovorax guangxiensis</name>
    <dbReference type="NCBI Taxonomy" id="1775474"/>
    <lineage>
        <taxon>Bacteria</taxon>
        <taxon>Pseudomonadati</taxon>
        <taxon>Pseudomonadota</taxon>
        <taxon>Betaproteobacteria</taxon>
        <taxon>Burkholderiales</taxon>
        <taxon>Comamonadaceae</taxon>
        <taxon>Variovorax</taxon>
    </lineage>
</organism>
<evidence type="ECO:0000256" key="2">
    <source>
        <dbReference type="ARBA" id="ARBA00023125"/>
    </source>
</evidence>
<keyword evidence="3" id="KW-0804">Transcription</keyword>
<dbReference type="Gene3D" id="3.30.70.920">
    <property type="match status" value="1"/>
</dbReference>
<dbReference type="GO" id="GO:0005829">
    <property type="term" value="C:cytosol"/>
    <property type="evidence" value="ECO:0007669"/>
    <property type="project" value="TreeGrafter"/>
</dbReference>
<dbReference type="EMBL" id="RXFT01000002">
    <property type="protein sequence ID" value="RUR66842.1"/>
    <property type="molecule type" value="Genomic_DNA"/>
</dbReference>
<dbReference type="Pfam" id="PF01037">
    <property type="entry name" value="AsnC_trans_reg"/>
    <property type="match status" value="1"/>
</dbReference>
<reference evidence="5 6" key="1">
    <citation type="submission" date="2018-12" db="EMBL/GenBank/DDBJ databases">
        <title>The genome sequences of Variovorax guangxiensis DSM 27352.</title>
        <authorList>
            <person name="Gao J."/>
            <person name="Sun J."/>
        </authorList>
    </citation>
    <scope>NUCLEOTIDE SEQUENCE [LARGE SCALE GENOMIC DNA]</scope>
    <source>
        <strain evidence="5 6">DSM 27352</strain>
    </source>
</reference>
<dbReference type="PANTHER" id="PTHR30154">
    <property type="entry name" value="LEUCINE-RESPONSIVE REGULATORY PROTEIN"/>
    <property type="match status" value="1"/>
</dbReference>
<dbReference type="InterPro" id="IPR019887">
    <property type="entry name" value="Tscrpt_reg_AsnC/Lrp_C"/>
</dbReference>
<dbReference type="InterPro" id="IPR019888">
    <property type="entry name" value="Tscrpt_reg_AsnC-like"/>
</dbReference>
<evidence type="ECO:0000313" key="5">
    <source>
        <dbReference type="EMBL" id="RUR66842.1"/>
    </source>
</evidence>
<dbReference type="InterPro" id="IPR011008">
    <property type="entry name" value="Dimeric_a/b-barrel"/>
</dbReference>
<dbReference type="SUPFAM" id="SSF46785">
    <property type="entry name" value="Winged helix' DNA-binding domain"/>
    <property type="match status" value="1"/>
</dbReference>
<keyword evidence="1" id="KW-0805">Transcription regulation</keyword>
<dbReference type="InterPro" id="IPR036388">
    <property type="entry name" value="WH-like_DNA-bd_sf"/>
</dbReference>
<dbReference type="RefSeq" id="WP_126021012.1">
    <property type="nucleotide sequence ID" value="NZ_RXFT01000002.1"/>
</dbReference>
<feature type="domain" description="HTH asnC-type" evidence="4">
    <location>
        <begin position="8"/>
        <end position="69"/>
    </location>
</feature>
<dbReference type="GO" id="GO:0043565">
    <property type="term" value="F:sequence-specific DNA binding"/>
    <property type="evidence" value="ECO:0007669"/>
    <property type="project" value="InterPro"/>
</dbReference>
<gene>
    <name evidence="5" type="ORF">EJP67_07155</name>
</gene>
<evidence type="ECO:0000256" key="3">
    <source>
        <dbReference type="ARBA" id="ARBA00023163"/>
    </source>
</evidence>
<dbReference type="GO" id="GO:0043200">
    <property type="term" value="P:response to amino acid"/>
    <property type="evidence" value="ECO:0007669"/>
    <property type="project" value="TreeGrafter"/>
</dbReference>
<evidence type="ECO:0000256" key="1">
    <source>
        <dbReference type="ARBA" id="ARBA00023015"/>
    </source>
</evidence>
<name>A0A433MGH3_9BURK</name>
<dbReference type="PROSITE" id="PS50956">
    <property type="entry name" value="HTH_ASNC_2"/>
    <property type="match status" value="1"/>
</dbReference>
<keyword evidence="2" id="KW-0238">DNA-binding</keyword>
<dbReference type="OrthoDB" id="8590699at2"/>
<dbReference type="PRINTS" id="PR00033">
    <property type="entry name" value="HTHASNC"/>
</dbReference>
<proteinExistence type="predicted"/>
<dbReference type="SMART" id="SM00344">
    <property type="entry name" value="HTH_ASNC"/>
    <property type="match status" value="1"/>
</dbReference>
<dbReference type="InterPro" id="IPR036390">
    <property type="entry name" value="WH_DNA-bd_sf"/>
</dbReference>
<dbReference type="Proteomes" id="UP000281118">
    <property type="component" value="Unassembled WGS sequence"/>
</dbReference>
<dbReference type="Gene3D" id="1.10.10.10">
    <property type="entry name" value="Winged helix-like DNA-binding domain superfamily/Winged helix DNA-binding domain"/>
    <property type="match status" value="1"/>
</dbReference>
<comment type="caution">
    <text evidence="5">The sequence shown here is derived from an EMBL/GenBank/DDBJ whole genome shotgun (WGS) entry which is preliminary data.</text>
</comment>
<sequence length="160" mass="17677">MKTGTLDLDRIDQSILAELQADAGLQNQTLAERVNLSPSACLKRVQRLRRAGVIREEVAILDAARVGFPVLVISRVSLRSTTREAIQAFERKVHALPQVLQCHCVAGDTDFVLVICARSLPEYQAFAQEQLGDALELENYSSDVVLSTTKFTTQLPLDRA</sequence>
<accession>A0A433MGH3</accession>
<dbReference type="AlphaFoldDB" id="A0A433MGH3"/>
<protein>
    <submittedName>
        <fullName evidence="5">Winged helix-turn-helix transcriptional regulator</fullName>
    </submittedName>
</protein>
<dbReference type="PANTHER" id="PTHR30154:SF34">
    <property type="entry name" value="TRANSCRIPTIONAL REGULATOR AZLB"/>
    <property type="match status" value="1"/>
</dbReference>
<dbReference type="SUPFAM" id="SSF54909">
    <property type="entry name" value="Dimeric alpha+beta barrel"/>
    <property type="match status" value="1"/>
</dbReference>
<evidence type="ECO:0000259" key="4">
    <source>
        <dbReference type="PROSITE" id="PS50956"/>
    </source>
</evidence>
<dbReference type="Pfam" id="PF13412">
    <property type="entry name" value="HTH_24"/>
    <property type="match status" value="1"/>
</dbReference>
<evidence type="ECO:0000313" key="6">
    <source>
        <dbReference type="Proteomes" id="UP000281118"/>
    </source>
</evidence>
<dbReference type="InterPro" id="IPR000485">
    <property type="entry name" value="AsnC-type_HTH_dom"/>
</dbReference>